<dbReference type="PRINTS" id="PR00083">
    <property type="entry name" value="HOLDHDRGNASE"/>
</dbReference>
<proteinExistence type="inferred from homology"/>
<name>A0A1G8ZHV5_9EURY</name>
<feature type="active site" description="Proton acceptor" evidence="12 14">
    <location>
        <position position="323"/>
    </location>
</feature>
<keyword evidence="20" id="KW-1185">Reference proteome</keyword>
<evidence type="ECO:0000256" key="14">
    <source>
        <dbReference type="PIRSR" id="PIRSR000099-1"/>
    </source>
</evidence>
<feature type="binding site" evidence="12 15">
    <location>
        <position position="126"/>
    </location>
    <ligand>
        <name>NAD(+)</name>
        <dbReference type="ChEBI" id="CHEBI:57540"/>
    </ligand>
</feature>
<comment type="similarity">
    <text evidence="2 12 13 18">Belongs to the histidinol dehydrogenase family.</text>
</comment>
<keyword evidence="9 12" id="KW-0520">NAD</keyword>
<evidence type="ECO:0000256" key="10">
    <source>
        <dbReference type="ARBA" id="ARBA00023102"/>
    </source>
</evidence>
<dbReference type="AlphaFoldDB" id="A0A1G8ZHV5"/>
<feature type="binding site" evidence="12 15">
    <location>
        <position position="209"/>
    </location>
    <ligand>
        <name>NAD(+)</name>
        <dbReference type="ChEBI" id="CHEBI:57540"/>
    </ligand>
</feature>
<dbReference type="InterPro" id="IPR001692">
    <property type="entry name" value="Histidinol_DH_CS"/>
</dbReference>
<evidence type="ECO:0000256" key="9">
    <source>
        <dbReference type="ARBA" id="ARBA00023027"/>
    </source>
</evidence>
<evidence type="ECO:0000256" key="2">
    <source>
        <dbReference type="ARBA" id="ARBA00010178"/>
    </source>
</evidence>
<dbReference type="PROSITE" id="PS00611">
    <property type="entry name" value="HISOL_DEHYDROGENASE"/>
    <property type="match status" value="1"/>
</dbReference>
<accession>A0A1G8ZHV5</accession>
<evidence type="ECO:0000313" key="19">
    <source>
        <dbReference type="EMBL" id="SDK14696.1"/>
    </source>
</evidence>
<evidence type="ECO:0000256" key="18">
    <source>
        <dbReference type="RuleBase" id="RU004175"/>
    </source>
</evidence>
<evidence type="ECO:0000256" key="13">
    <source>
        <dbReference type="PIRNR" id="PIRNR000099"/>
    </source>
</evidence>
<evidence type="ECO:0000256" key="16">
    <source>
        <dbReference type="PIRSR" id="PIRSR000099-3"/>
    </source>
</evidence>
<feature type="binding site" evidence="12 16">
    <location>
        <position position="416"/>
    </location>
    <ligand>
        <name>substrate</name>
    </ligand>
</feature>
<dbReference type="EMBL" id="FNFE01000003">
    <property type="protein sequence ID" value="SDK14696.1"/>
    <property type="molecule type" value="Genomic_DNA"/>
</dbReference>
<feature type="binding site" evidence="12 17">
    <location>
        <position position="257"/>
    </location>
    <ligand>
        <name>Zn(2+)</name>
        <dbReference type="ChEBI" id="CHEBI:29105"/>
    </ligand>
</feature>
<dbReference type="Gene3D" id="3.40.50.1980">
    <property type="entry name" value="Nitrogenase molybdenum iron protein domain"/>
    <property type="match status" value="2"/>
</dbReference>
<dbReference type="UniPathway" id="UPA00031">
    <property type="reaction ID" value="UER00014"/>
</dbReference>
<dbReference type="Proteomes" id="UP000198882">
    <property type="component" value="Unassembled WGS sequence"/>
</dbReference>
<feature type="binding site" evidence="12 17">
    <location>
        <position position="357"/>
    </location>
    <ligand>
        <name>Zn(2+)</name>
        <dbReference type="ChEBI" id="CHEBI:29105"/>
    </ligand>
</feature>
<dbReference type="Pfam" id="PF00815">
    <property type="entry name" value="Histidinol_dh"/>
    <property type="match status" value="1"/>
</dbReference>
<keyword evidence="7 12" id="KW-0862">Zinc</keyword>
<dbReference type="HAMAP" id="MF_01024">
    <property type="entry name" value="HisD"/>
    <property type="match status" value="1"/>
</dbReference>
<dbReference type="GO" id="GO:0004399">
    <property type="term" value="F:histidinol dehydrogenase activity"/>
    <property type="evidence" value="ECO:0007669"/>
    <property type="project" value="UniProtKB-UniRule"/>
</dbReference>
<feature type="binding site" evidence="12 16">
    <location>
        <position position="324"/>
    </location>
    <ligand>
        <name>substrate</name>
    </ligand>
</feature>
<evidence type="ECO:0000256" key="3">
    <source>
        <dbReference type="ARBA" id="ARBA00012965"/>
    </source>
</evidence>
<feature type="binding site" evidence="12 17">
    <location>
        <position position="254"/>
    </location>
    <ligand>
        <name>Zn(2+)</name>
        <dbReference type="ChEBI" id="CHEBI:29105"/>
    </ligand>
</feature>
<dbReference type="GO" id="GO:0000105">
    <property type="term" value="P:L-histidine biosynthetic process"/>
    <property type="evidence" value="ECO:0007669"/>
    <property type="project" value="UniProtKB-UniRule"/>
</dbReference>
<evidence type="ECO:0000256" key="7">
    <source>
        <dbReference type="ARBA" id="ARBA00022833"/>
    </source>
</evidence>
<dbReference type="STRING" id="1095776.SAMN04515672_2336"/>
<dbReference type="InterPro" id="IPR022695">
    <property type="entry name" value="Histidinol_DH_monofunct"/>
</dbReference>
<dbReference type="PANTHER" id="PTHR21256">
    <property type="entry name" value="HISTIDINOL DEHYDROGENASE HDH"/>
    <property type="match status" value="1"/>
</dbReference>
<organism evidence="19 20">
    <name type="scientific">Natronorubrum texcoconense</name>
    <dbReference type="NCBI Taxonomy" id="1095776"/>
    <lineage>
        <taxon>Archaea</taxon>
        <taxon>Methanobacteriati</taxon>
        <taxon>Methanobacteriota</taxon>
        <taxon>Stenosarchaea group</taxon>
        <taxon>Halobacteria</taxon>
        <taxon>Halobacteriales</taxon>
        <taxon>Natrialbaceae</taxon>
        <taxon>Natronorubrum</taxon>
    </lineage>
</organism>
<dbReference type="FunFam" id="3.40.50.1980:FF:000001">
    <property type="entry name" value="Histidinol dehydrogenase"/>
    <property type="match status" value="1"/>
</dbReference>
<comment type="cofactor">
    <cofactor evidence="12 17">
        <name>Zn(2+)</name>
        <dbReference type="ChEBI" id="CHEBI:29105"/>
    </cofactor>
    <text evidence="12 17">Binds 1 zinc ion per subunit.</text>
</comment>
<keyword evidence="10 12" id="KW-0368">Histidine biosynthesis</keyword>
<feature type="binding site" evidence="12 17">
    <location>
        <position position="416"/>
    </location>
    <ligand>
        <name>Zn(2+)</name>
        <dbReference type="ChEBI" id="CHEBI:29105"/>
    </ligand>
</feature>
<dbReference type="InterPro" id="IPR012131">
    <property type="entry name" value="Hstdl_DH"/>
</dbReference>
<evidence type="ECO:0000256" key="8">
    <source>
        <dbReference type="ARBA" id="ARBA00023002"/>
    </source>
</evidence>
<comment type="pathway">
    <text evidence="1 12 13">Amino-acid biosynthesis; L-histidine biosynthesis; L-histidine from 5-phospho-alpha-D-ribose 1-diphosphate: step 9/9.</text>
</comment>
<dbReference type="NCBIfam" id="TIGR00069">
    <property type="entry name" value="hisD"/>
    <property type="match status" value="1"/>
</dbReference>
<feature type="binding site" evidence="12 15">
    <location>
        <position position="186"/>
    </location>
    <ligand>
        <name>NAD(+)</name>
        <dbReference type="ChEBI" id="CHEBI:57540"/>
    </ligand>
</feature>
<evidence type="ECO:0000256" key="17">
    <source>
        <dbReference type="PIRSR" id="PIRSR000099-4"/>
    </source>
</evidence>
<evidence type="ECO:0000256" key="4">
    <source>
        <dbReference type="ARBA" id="ARBA00016531"/>
    </source>
</evidence>
<keyword evidence="6 12" id="KW-0479">Metal-binding</keyword>
<feature type="binding site" evidence="12 16">
    <location>
        <position position="411"/>
    </location>
    <ligand>
        <name>substrate</name>
    </ligand>
</feature>
<dbReference type="FunFam" id="1.20.5.1300:FF:000002">
    <property type="entry name" value="Histidinol dehydrogenase, chloroplastic"/>
    <property type="match status" value="1"/>
</dbReference>
<gene>
    <name evidence="12" type="primary">hisD</name>
    <name evidence="19" type="ORF">SAMN04515672_2336</name>
</gene>
<comment type="function">
    <text evidence="12 13">Catalyzes the sequential NAD-dependent oxidations of L-histidinol to L-histidinaldehyde and then to L-histidine.</text>
</comment>
<dbReference type="PIRSF" id="PIRSF000099">
    <property type="entry name" value="Histidinol_dh"/>
    <property type="match status" value="1"/>
</dbReference>
<evidence type="ECO:0000256" key="1">
    <source>
        <dbReference type="ARBA" id="ARBA00004940"/>
    </source>
</evidence>
<feature type="active site" description="Proton acceptor" evidence="12 14">
    <location>
        <position position="324"/>
    </location>
</feature>
<dbReference type="Gene3D" id="1.20.5.1300">
    <property type="match status" value="1"/>
</dbReference>
<protein>
    <recommendedName>
        <fullName evidence="4 12">Histidinol dehydrogenase</fullName>
        <shortName evidence="12 13">HDH</shortName>
        <ecNumber evidence="3 12">1.1.1.23</ecNumber>
    </recommendedName>
</protein>
<evidence type="ECO:0000256" key="11">
    <source>
        <dbReference type="ARBA" id="ARBA00049489"/>
    </source>
</evidence>
<dbReference type="GO" id="GO:0051287">
    <property type="term" value="F:NAD binding"/>
    <property type="evidence" value="ECO:0007669"/>
    <property type="project" value="InterPro"/>
</dbReference>
<sequence>MTVPVRPLPDLGPADRAAFFDRDAGIEAVSGDVAEIVDRVREEGDVAVREFTSEFDGVELGNIDITDTCERAYDDLKDDLRDAIETAATNVREFHEAQRPEDWRDEFGPGRELGRRFRPIDRVGVYVPGGSAAYPSSAIMGIVPAVVAGVDHVSVVTPPADEMNPATLGAIHAAGADAVYSVGGAQAIAGLAYGTETITRVQKIVGPGNKWVTAAKAAVRGDVEIDFLAGPSEVVVVADETAEPELVATELVAQAEHDPNASVVAVTADEGTAEAIATAVDEQAGAREREDVIRDALENDASGVLLARSMSEAILFTEEYAPEHLVIVAEDDESLLERIDSAGSVFLGPNTPVAAGDYASGTNHVLPTNGGARVTGGLSVETFLRSTTVQRLSGEGLADIGETVTTLADAEGLEAHAASVRRRLEKLDDT</sequence>
<dbReference type="EC" id="1.1.1.23" evidence="3 12"/>
<dbReference type="RefSeq" id="WP_090306197.1">
    <property type="nucleotide sequence ID" value="NZ_FNFE01000003.1"/>
</dbReference>
<keyword evidence="8 12" id="KW-0560">Oxidoreductase</keyword>
<dbReference type="InterPro" id="IPR016161">
    <property type="entry name" value="Ald_DH/histidinol_DH"/>
</dbReference>
<dbReference type="PANTHER" id="PTHR21256:SF2">
    <property type="entry name" value="HISTIDINE BIOSYNTHESIS TRIFUNCTIONAL PROTEIN"/>
    <property type="match status" value="1"/>
</dbReference>
<evidence type="ECO:0000256" key="6">
    <source>
        <dbReference type="ARBA" id="ARBA00022723"/>
    </source>
</evidence>
<keyword evidence="5 12" id="KW-0028">Amino-acid biosynthesis</keyword>
<dbReference type="GO" id="GO:0008270">
    <property type="term" value="F:zinc ion binding"/>
    <property type="evidence" value="ECO:0007669"/>
    <property type="project" value="UniProtKB-UniRule"/>
</dbReference>
<reference evidence="20" key="1">
    <citation type="submission" date="2016-10" db="EMBL/GenBank/DDBJ databases">
        <authorList>
            <person name="Varghese N."/>
            <person name="Submissions S."/>
        </authorList>
    </citation>
    <scope>NUCLEOTIDE SEQUENCE [LARGE SCALE GENOMIC DNA]</scope>
    <source>
        <strain evidence="20">B4,CECT 8067,JCM 17497</strain>
    </source>
</reference>
<feature type="binding site" evidence="12 16">
    <location>
        <position position="254"/>
    </location>
    <ligand>
        <name>substrate</name>
    </ligand>
</feature>
<feature type="binding site" evidence="12 16">
    <location>
        <position position="257"/>
    </location>
    <ligand>
        <name>substrate</name>
    </ligand>
</feature>
<comment type="catalytic activity">
    <reaction evidence="11 12 13">
        <text>L-histidinol + 2 NAD(+) + H2O = L-histidine + 2 NADH + 3 H(+)</text>
        <dbReference type="Rhea" id="RHEA:20641"/>
        <dbReference type="ChEBI" id="CHEBI:15377"/>
        <dbReference type="ChEBI" id="CHEBI:15378"/>
        <dbReference type="ChEBI" id="CHEBI:57540"/>
        <dbReference type="ChEBI" id="CHEBI:57595"/>
        <dbReference type="ChEBI" id="CHEBI:57699"/>
        <dbReference type="ChEBI" id="CHEBI:57945"/>
        <dbReference type="EC" id="1.1.1.23"/>
    </reaction>
</comment>
<feature type="binding site" evidence="12 16">
    <location>
        <position position="232"/>
    </location>
    <ligand>
        <name>substrate</name>
    </ligand>
</feature>
<dbReference type="OrthoDB" id="36308at2157"/>
<feature type="binding site" evidence="12 16">
    <location>
        <position position="357"/>
    </location>
    <ligand>
        <name>substrate</name>
    </ligand>
</feature>
<dbReference type="CDD" id="cd06572">
    <property type="entry name" value="Histidinol_dh"/>
    <property type="match status" value="1"/>
</dbReference>
<dbReference type="SUPFAM" id="SSF53720">
    <property type="entry name" value="ALDH-like"/>
    <property type="match status" value="1"/>
</dbReference>
<evidence type="ECO:0000256" key="5">
    <source>
        <dbReference type="ARBA" id="ARBA00022605"/>
    </source>
</evidence>
<evidence type="ECO:0000256" key="15">
    <source>
        <dbReference type="PIRSR" id="PIRSR000099-2"/>
    </source>
</evidence>
<dbReference type="GO" id="GO:0005737">
    <property type="term" value="C:cytoplasm"/>
    <property type="evidence" value="ECO:0007669"/>
    <property type="project" value="TreeGrafter"/>
</dbReference>
<evidence type="ECO:0000313" key="20">
    <source>
        <dbReference type="Proteomes" id="UP000198882"/>
    </source>
</evidence>
<evidence type="ECO:0000256" key="12">
    <source>
        <dbReference type="HAMAP-Rule" id="MF_01024"/>
    </source>
</evidence>